<dbReference type="InParanoid" id="A0A0H2RVZ3"/>
<feature type="compositionally biased region" description="Basic and acidic residues" evidence="1">
    <location>
        <begin position="254"/>
        <end position="267"/>
    </location>
</feature>
<evidence type="ECO:0000256" key="1">
    <source>
        <dbReference type="SAM" id="MobiDB-lite"/>
    </source>
</evidence>
<keyword evidence="2" id="KW-1133">Transmembrane helix</keyword>
<dbReference type="EMBL" id="KQ085924">
    <property type="protein sequence ID" value="KLO15797.1"/>
    <property type="molecule type" value="Genomic_DNA"/>
</dbReference>
<reference evidence="3 4" key="1">
    <citation type="submission" date="2015-04" db="EMBL/GenBank/DDBJ databases">
        <title>Complete genome sequence of Schizopora paradoxa KUC8140, a cosmopolitan wood degrader in East Asia.</title>
        <authorList>
            <consortium name="DOE Joint Genome Institute"/>
            <person name="Min B."/>
            <person name="Park H."/>
            <person name="Jang Y."/>
            <person name="Kim J.-J."/>
            <person name="Kim K.H."/>
            <person name="Pangilinan J."/>
            <person name="Lipzen A."/>
            <person name="Riley R."/>
            <person name="Grigoriev I.V."/>
            <person name="Spatafora J.W."/>
            <person name="Choi I.-G."/>
        </authorList>
    </citation>
    <scope>NUCLEOTIDE SEQUENCE [LARGE SCALE GENOMIC DNA]</scope>
    <source>
        <strain evidence="3 4">KUC8140</strain>
    </source>
</reference>
<evidence type="ECO:0000313" key="3">
    <source>
        <dbReference type="EMBL" id="KLO15797.1"/>
    </source>
</evidence>
<organism evidence="3 4">
    <name type="scientific">Schizopora paradoxa</name>
    <dbReference type="NCBI Taxonomy" id="27342"/>
    <lineage>
        <taxon>Eukaryota</taxon>
        <taxon>Fungi</taxon>
        <taxon>Dikarya</taxon>
        <taxon>Basidiomycota</taxon>
        <taxon>Agaricomycotina</taxon>
        <taxon>Agaricomycetes</taxon>
        <taxon>Hymenochaetales</taxon>
        <taxon>Schizoporaceae</taxon>
        <taxon>Schizopora</taxon>
    </lineage>
</organism>
<feature type="transmembrane region" description="Helical" evidence="2">
    <location>
        <begin position="88"/>
        <end position="112"/>
    </location>
</feature>
<proteinExistence type="predicted"/>
<keyword evidence="2" id="KW-0812">Transmembrane</keyword>
<evidence type="ECO:0008006" key="5">
    <source>
        <dbReference type="Google" id="ProtNLM"/>
    </source>
</evidence>
<keyword evidence="2" id="KW-0472">Membrane</keyword>
<dbReference type="Proteomes" id="UP000053477">
    <property type="component" value="Unassembled WGS sequence"/>
</dbReference>
<feature type="compositionally biased region" description="Polar residues" evidence="1">
    <location>
        <begin position="203"/>
        <end position="217"/>
    </location>
</feature>
<gene>
    <name evidence="3" type="ORF">SCHPADRAFT_243920</name>
</gene>
<sequence>MFSIASFFNDPNDSTPSWLEPSISMLTRYAASPSNTSSLSVIYNPDTPVQYSGSNSFAIGSLFAPLVLGSNPPPGKASVQGSSGHKNIVAPVVGGVLGGCFTLFVLSLGIWIRRRGSHQGNPIALMSGIKRGWRGLRKREDEISEVETRCVIFPPASGSSRDEGSISSFHLDDEFAADASLRQVHQSRASIRKVRSDQKSVESSRFQTASESTNRVPGSQSSSSGAQSEASQRLEDQLAALKFEIQMVREAVRIRPADTHDEGERAADAPPSYTGREDQAFQ</sequence>
<name>A0A0H2RVZ3_9AGAM</name>
<accession>A0A0H2RVZ3</accession>
<dbReference type="AlphaFoldDB" id="A0A0H2RVZ3"/>
<evidence type="ECO:0000313" key="4">
    <source>
        <dbReference type="Proteomes" id="UP000053477"/>
    </source>
</evidence>
<feature type="region of interest" description="Disordered" evidence="1">
    <location>
        <begin position="254"/>
        <end position="282"/>
    </location>
</feature>
<protein>
    <recommendedName>
        <fullName evidence="5">DUF1793 domain-containing protein</fullName>
    </recommendedName>
</protein>
<evidence type="ECO:0000256" key="2">
    <source>
        <dbReference type="SAM" id="Phobius"/>
    </source>
</evidence>
<feature type="region of interest" description="Disordered" evidence="1">
    <location>
        <begin position="187"/>
        <end position="233"/>
    </location>
</feature>
<keyword evidence="4" id="KW-1185">Reference proteome</keyword>
<feature type="compositionally biased region" description="Low complexity" evidence="1">
    <location>
        <begin position="218"/>
        <end position="231"/>
    </location>
</feature>